<dbReference type="RefSeq" id="XP_070913804.1">
    <property type="nucleotide sequence ID" value="XM_071057703.1"/>
</dbReference>
<dbReference type="GeneID" id="98173026"/>
<reference evidence="3 4" key="1">
    <citation type="submission" date="2024-09" db="EMBL/GenBank/DDBJ databases">
        <title>Itraconazole resistance in Madurella fahalii resulting from another homologue of gene encoding cytochrome P450 14-alpha sterol demethylase (CYP51).</title>
        <authorList>
            <person name="Yoshioka I."/>
            <person name="Fahal A.H."/>
            <person name="Kaneko S."/>
            <person name="Yaguchi T."/>
        </authorList>
    </citation>
    <scope>NUCLEOTIDE SEQUENCE [LARGE SCALE GENOMIC DNA]</scope>
    <source>
        <strain evidence="3 4">IFM 68171</strain>
    </source>
</reference>
<dbReference type="EMBL" id="BAAFSV010000001">
    <property type="protein sequence ID" value="GAB1312071.1"/>
    <property type="molecule type" value="Genomic_DNA"/>
</dbReference>
<dbReference type="PANTHER" id="PTHR48081:SF8">
    <property type="entry name" value="ALPHA_BETA HYDROLASE FOLD-3 DOMAIN-CONTAINING PROTEIN-RELATED"/>
    <property type="match status" value="1"/>
</dbReference>
<dbReference type="InterPro" id="IPR029058">
    <property type="entry name" value="AB_hydrolase_fold"/>
</dbReference>
<evidence type="ECO:0000313" key="4">
    <source>
        <dbReference type="Proteomes" id="UP001628179"/>
    </source>
</evidence>
<keyword evidence="1" id="KW-0378">Hydrolase</keyword>
<evidence type="ECO:0000256" key="1">
    <source>
        <dbReference type="ARBA" id="ARBA00022801"/>
    </source>
</evidence>
<organism evidence="3 4">
    <name type="scientific">Madurella fahalii</name>
    <dbReference type="NCBI Taxonomy" id="1157608"/>
    <lineage>
        <taxon>Eukaryota</taxon>
        <taxon>Fungi</taxon>
        <taxon>Dikarya</taxon>
        <taxon>Ascomycota</taxon>
        <taxon>Pezizomycotina</taxon>
        <taxon>Sordariomycetes</taxon>
        <taxon>Sordariomycetidae</taxon>
        <taxon>Sordariales</taxon>
        <taxon>Sordariales incertae sedis</taxon>
        <taxon>Madurella</taxon>
    </lineage>
</organism>
<sequence length="337" mass="37729">MFSIEEIRALSTPHWELEKLFREKSPRTGSKPILSLADIQMARLFIRMFYNIRNGTKPKPSSQPFLTQNITIPVRDGTQLSTRVYTPRKPSAQGCPCMFVCHGGGYVFGELDGQDWLCELFTSMGGVAVDVSYRLAPEHTFPTPIHDTYDSLVWVAQNFGQLHINPAKGFILAGESNGSDIALAIAHLYREQHPVLPALTGLYLACPMVMDKDTVPEKYRDYFLSMEQNADGPILVTKSMDFIETVYKPDKSSPLALPILFPDQSKLPKTYLQIAGMDPLRDGGLIFEEVLKESGVEVKTDLYAGLPHCFWGPFIHADFTKRHKTDTAAGLAWLLTN</sequence>
<feature type="domain" description="Alpha/beta hydrolase fold-3" evidence="2">
    <location>
        <begin position="99"/>
        <end position="311"/>
    </location>
</feature>
<name>A0ABQ0G2V8_9PEZI</name>
<comment type="caution">
    <text evidence="3">The sequence shown here is derived from an EMBL/GenBank/DDBJ whole genome shotgun (WGS) entry which is preliminary data.</text>
</comment>
<proteinExistence type="predicted"/>
<dbReference type="InterPro" id="IPR013094">
    <property type="entry name" value="AB_hydrolase_3"/>
</dbReference>
<evidence type="ECO:0000313" key="3">
    <source>
        <dbReference type="EMBL" id="GAB1312071.1"/>
    </source>
</evidence>
<dbReference type="SUPFAM" id="SSF53474">
    <property type="entry name" value="alpha/beta-Hydrolases"/>
    <property type="match status" value="1"/>
</dbReference>
<evidence type="ECO:0000259" key="2">
    <source>
        <dbReference type="Pfam" id="PF07859"/>
    </source>
</evidence>
<gene>
    <name evidence="3" type="ORF">MFIFM68171_02281</name>
</gene>
<dbReference type="Gene3D" id="3.40.50.1820">
    <property type="entry name" value="alpha/beta hydrolase"/>
    <property type="match status" value="1"/>
</dbReference>
<dbReference type="Pfam" id="PF07859">
    <property type="entry name" value="Abhydrolase_3"/>
    <property type="match status" value="1"/>
</dbReference>
<dbReference type="Proteomes" id="UP001628179">
    <property type="component" value="Unassembled WGS sequence"/>
</dbReference>
<dbReference type="PANTHER" id="PTHR48081">
    <property type="entry name" value="AB HYDROLASE SUPERFAMILY PROTEIN C4A8.06C"/>
    <property type="match status" value="1"/>
</dbReference>
<protein>
    <submittedName>
        <fullName evidence="3">Alpha/beta-hydrolase</fullName>
    </submittedName>
</protein>
<dbReference type="InterPro" id="IPR050300">
    <property type="entry name" value="GDXG_lipolytic_enzyme"/>
</dbReference>
<keyword evidence="4" id="KW-1185">Reference proteome</keyword>
<accession>A0ABQ0G2V8</accession>